<comment type="caution">
    <text evidence="4">The sequence shown here is derived from an EMBL/GenBank/DDBJ whole genome shotgun (WGS) entry which is preliminary data.</text>
</comment>
<reference evidence="4" key="1">
    <citation type="submission" date="2022-06" db="EMBL/GenBank/DDBJ databases">
        <title>Sphingomonas sp. nov. isolated from rhizosphere soil of tomato.</title>
        <authorList>
            <person name="Dong H."/>
            <person name="Gao R."/>
        </authorList>
    </citation>
    <scope>NUCLEOTIDE SEQUENCE</scope>
    <source>
        <strain evidence="4">MMSM24</strain>
    </source>
</reference>
<dbReference type="AlphaFoldDB" id="A0AA42CSK4"/>
<keyword evidence="1" id="KW-0472">Membrane</keyword>
<dbReference type="Proteomes" id="UP001165565">
    <property type="component" value="Unassembled WGS sequence"/>
</dbReference>
<feature type="transmembrane region" description="Helical" evidence="1">
    <location>
        <begin position="122"/>
        <end position="144"/>
    </location>
</feature>
<keyword evidence="1" id="KW-1133">Transmembrane helix</keyword>
<keyword evidence="2" id="KW-0732">Signal</keyword>
<keyword evidence="5" id="KW-1185">Reference proteome</keyword>
<name>A0AA42CSK4_9SPHN</name>
<dbReference type="EMBL" id="JANFAV010000001">
    <property type="protein sequence ID" value="MCW6533421.1"/>
    <property type="molecule type" value="Genomic_DNA"/>
</dbReference>
<sequence length="212" mass="22367">MGKLLSVLAFLLLLVGTPAFAHEGHKADMSDAELAQMRTQPANANQATPAGAAPHDMMAMPDSPGAAAPAAADNHVKSLGDFLGRLHPMLIHFPIGLLMAALLAELLFIWKPMAGFGIVVRFLAVGGALGAVAAALVGWFSAGWRLHDRSDTLMAHRWNGTTIAAVSIAAAMFAFRANRIPLRILLVFFAIALPIQGYLGAEMVYGPNHLGL</sequence>
<feature type="transmembrane region" description="Helical" evidence="1">
    <location>
        <begin position="89"/>
        <end position="110"/>
    </location>
</feature>
<evidence type="ECO:0000313" key="4">
    <source>
        <dbReference type="EMBL" id="MCW6533421.1"/>
    </source>
</evidence>
<proteinExistence type="predicted"/>
<keyword evidence="1" id="KW-0812">Transmembrane</keyword>
<evidence type="ECO:0000256" key="1">
    <source>
        <dbReference type="SAM" id="Phobius"/>
    </source>
</evidence>
<gene>
    <name evidence="4" type="ORF">NEE01_01345</name>
</gene>
<dbReference type="RefSeq" id="WP_179514300.1">
    <property type="nucleotide sequence ID" value="NZ_JANFAV010000001.1"/>
</dbReference>
<feature type="transmembrane region" description="Helical" evidence="1">
    <location>
        <begin position="182"/>
        <end position="201"/>
    </location>
</feature>
<feature type="signal peptide" evidence="2">
    <location>
        <begin position="1"/>
        <end position="21"/>
    </location>
</feature>
<feature type="transmembrane region" description="Helical" evidence="1">
    <location>
        <begin position="156"/>
        <end position="175"/>
    </location>
</feature>
<dbReference type="Pfam" id="PF09990">
    <property type="entry name" value="DUF2231"/>
    <property type="match status" value="1"/>
</dbReference>
<organism evidence="4 5">
    <name type="scientific">Sphingomonas lycopersici</name>
    <dbReference type="NCBI Taxonomy" id="2951807"/>
    <lineage>
        <taxon>Bacteria</taxon>
        <taxon>Pseudomonadati</taxon>
        <taxon>Pseudomonadota</taxon>
        <taxon>Alphaproteobacteria</taxon>
        <taxon>Sphingomonadales</taxon>
        <taxon>Sphingomonadaceae</taxon>
        <taxon>Sphingomonas</taxon>
    </lineage>
</organism>
<feature type="domain" description="DUF2231" evidence="3">
    <location>
        <begin position="86"/>
        <end position="205"/>
    </location>
</feature>
<evidence type="ECO:0000259" key="3">
    <source>
        <dbReference type="Pfam" id="PF09990"/>
    </source>
</evidence>
<evidence type="ECO:0000313" key="5">
    <source>
        <dbReference type="Proteomes" id="UP001165565"/>
    </source>
</evidence>
<feature type="chain" id="PRO_5041382055" description="DUF2231 domain-containing protein" evidence="2">
    <location>
        <begin position="22"/>
        <end position="212"/>
    </location>
</feature>
<accession>A0AA42CSK4</accession>
<dbReference type="InterPro" id="IPR019251">
    <property type="entry name" value="DUF2231_TM"/>
</dbReference>
<evidence type="ECO:0000256" key="2">
    <source>
        <dbReference type="SAM" id="SignalP"/>
    </source>
</evidence>
<protein>
    <recommendedName>
        <fullName evidence="3">DUF2231 domain-containing protein</fullName>
    </recommendedName>
</protein>